<evidence type="ECO:0000256" key="3">
    <source>
        <dbReference type="ARBA" id="ARBA00022692"/>
    </source>
</evidence>
<name>A0A328NVB9_9GAMM</name>
<evidence type="ECO:0000313" key="7">
    <source>
        <dbReference type="EMBL" id="RAO74410.1"/>
    </source>
</evidence>
<evidence type="ECO:0000256" key="1">
    <source>
        <dbReference type="ARBA" id="ARBA00004370"/>
    </source>
</evidence>
<keyword evidence="4 6" id="KW-1133">Transmembrane helix</keyword>
<dbReference type="PROSITE" id="PS50895">
    <property type="entry name" value="SURF1"/>
    <property type="match status" value="1"/>
</dbReference>
<feature type="transmembrane region" description="Helical" evidence="6">
    <location>
        <begin position="222"/>
        <end position="242"/>
    </location>
</feature>
<evidence type="ECO:0000313" key="8">
    <source>
        <dbReference type="Proteomes" id="UP000248926"/>
    </source>
</evidence>
<dbReference type="CDD" id="cd06662">
    <property type="entry name" value="SURF1"/>
    <property type="match status" value="1"/>
</dbReference>
<dbReference type="GO" id="GO:0005886">
    <property type="term" value="C:plasma membrane"/>
    <property type="evidence" value="ECO:0007669"/>
    <property type="project" value="UniProtKB-SubCell"/>
</dbReference>
<comment type="caution">
    <text evidence="7">The sequence shown here is derived from an EMBL/GenBank/DDBJ whole genome shotgun (WGS) entry which is preliminary data.</text>
</comment>
<dbReference type="PANTHER" id="PTHR23427:SF2">
    <property type="entry name" value="SURFEIT LOCUS PROTEIN 1"/>
    <property type="match status" value="1"/>
</dbReference>
<dbReference type="InterPro" id="IPR045214">
    <property type="entry name" value="Surf1/Surf4"/>
</dbReference>
<evidence type="ECO:0000256" key="5">
    <source>
        <dbReference type="ARBA" id="ARBA00023136"/>
    </source>
</evidence>
<gene>
    <name evidence="7" type="ORF">CA260_20225</name>
</gene>
<dbReference type="Proteomes" id="UP000248926">
    <property type="component" value="Unassembled WGS sequence"/>
</dbReference>
<dbReference type="AlphaFoldDB" id="A0A328NVB9"/>
<dbReference type="OrthoDB" id="6079986at2"/>
<keyword evidence="8" id="KW-1185">Reference proteome</keyword>
<sequence>MTDEPIRRPRGPVALALFALLGLVLFSSFVALGTWQVKRLSWKRDLIARVDARVHATPVATPTPDQWPAITAESAEYRHVSLHGRFLHDRQTLVWTATDFGSGYWVMTPLQQDDGSIVLVNRGFAPADWCGAKRACPLGPVGETALTGLLRMSEPSGLLRSNDSARNSWYTRDVAAIAKARGLDRAAPFFVDEDAAPGTLDQGKPSWPQGGLTVTAFPNNHLSYLITWYALALLVLGAAIYVGRDEYRLRRTQPGPL</sequence>
<comment type="subcellular location">
    <subcellularLocation>
        <location evidence="6">Cell membrane</location>
        <topology evidence="6">Multi-pass membrane protein</topology>
    </subcellularLocation>
    <subcellularLocation>
        <location evidence="1">Membrane</location>
    </subcellularLocation>
</comment>
<dbReference type="EMBL" id="NFZS01000007">
    <property type="protein sequence ID" value="RAO74410.1"/>
    <property type="molecule type" value="Genomic_DNA"/>
</dbReference>
<evidence type="ECO:0000256" key="4">
    <source>
        <dbReference type="ARBA" id="ARBA00022989"/>
    </source>
</evidence>
<organism evidence="7 8">
    <name type="scientific">Dyella jiangningensis</name>
    <dbReference type="NCBI Taxonomy" id="1379159"/>
    <lineage>
        <taxon>Bacteria</taxon>
        <taxon>Pseudomonadati</taxon>
        <taxon>Pseudomonadota</taxon>
        <taxon>Gammaproteobacteria</taxon>
        <taxon>Lysobacterales</taxon>
        <taxon>Rhodanobacteraceae</taxon>
        <taxon>Dyella</taxon>
    </lineage>
</organism>
<dbReference type="Pfam" id="PF02104">
    <property type="entry name" value="SURF1"/>
    <property type="match status" value="1"/>
</dbReference>
<dbReference type="RefSeq" id="WP_111984895.1">
    <property type="nucleotide sequence ID" value="NZ_NFZS01000007.1"/>
</dbReference>
<comment type="caution">
    <text evidence="6">Lacks conserved residue(s) required for the propagation of feature annotation.</text>
</comment>
<keyword evidence="6" id="KW-1003">Cell membrane</keyword>
<proteinExistence type="inferred from homology"/>
<accession>A0A328NVB9</accession>
<protein>
    <recommendedName>
        <fullName evidence="6">SURF1-like protein</fullName>
    </recommendedName>
</protein>
<dbReference type="PANTHER" id="PTHR23427">
    <property type="entry name" value="SURFEIT LOCUS PROTEIN"/>
    <property type="match status" value="1"/>
</dbReference>
<comment type="similarity">
    <text evidence="2 6">Belongs to the SURF1 family.</text>
</comment>
<keyword evidence="5 6" id="KW-0472">Membrane</keyword>
<dbReference type="InterPro" id="IPR002994">
    <property type="entry name" value="Surf1/Shy1"/>
</dbReference>
<keyword evidence="3 6" id="KW-0812">Transmembrane</keyword>
<evidence type="ECO:0000256" key="6">
    <source>
        <dbReference type="RuleBase" id="RU363076"/>
    </source>
</evidence>
<evidence type="ECO:0000256" key="2">
    <source>
        <dbReference type="ARBA" id="ARBA00007165"/>
    </source>
</evidence>
<reference evidence="7 8" key="1">
    <citation type="journal article" date="2018" name="Genet. Mol. Biol.">
        <title>The genome sequence of Dyella jiangningensis FCAV SCS01 from a lignocellulose-decomposing microbial consortium metagenome reveals potential for biotechnological applications.</title>
        <authorList>
            <person name="Desiderato J.G."/>
            <person name="Alvarenga D.O."/>
            <person name="Constancio M.T.L."/>
            <person name="Alves L.M.C."/>
            <person name="Varani A.M."/>
        </authorList>
    </citation>
    <scope>NUCLEOTIDE SEQUENCE [LARGE SCALE GENOMIC DNA]</scope>
    <source>
        <strain evidence="7 8">FCAV SCS01</strain>
    </source>
</reference>